<evidence type="ECO:0000256" key="4">
    <source>
        <dbReference type="ARBA" id="ARBA00013673"/>
    </source>
</evidence>
<evidence type="ECO:0000259" key="13">
    <source>
        <dbReference type="Pfam" id="PF04452"/>
    </source>
</evidence>
<dbReference type="NCBIfam" id="TIGR00046">
    <property type="entry name" value="RsmE family RNA methyltransferase"/>
    <property type="match status" value="1"/>
</dbReference>
<comment type="caution">
    <text evidence="14">The sequence shown here is derived from an EMBL/GenBank/DDBJ whole genome shotgun (WGS) entry which is preliminary data.</text>
</comment>
<comment type="subcellular location">
    <subcellularLocation>
        <location evidence="1 12">Cytoplasm</location>
    </subcellularLocation>
</comment>
<evidence type="ECO:0000256" key="9">
    <source>
        <dbReference type="ARBA" id="ARBA00022691"/>
    </source>
</evidence>
<dbReference type="InterPro" id="IPR029026">
    <property type="entry name" value="tRNA_m1G_MTases_N"/>
</dbReference>
<dbReference type="GO" id="GO:0005737">
    <property type="term" value="C:cytoplasm"/>
    <property type="evidence" value="ECO:0007669"/>
    <property type="project" value="UniProtKB-SubCell"/>
</dbReference>
<dbReference type="Pfam" id="PF04452">
    <property type="entry name" value="Methyltrans_RNA"/>
    <property type="match status" value="1"/>
</dbReference>
<evidence type="ECO:0000256" key="11">
    <source>
        <dbReference type="ARBA" id="ARBA00047944"/>
    </source>
</evidence>
<evidence type="ECO:0000256" key="7">
    <source>
        <dbReference type="ARBA" id="ARBA00022603"/>
    </source>
</evidence>
<dbReference type="GO" id="GO:0070042">
    <property type="term" value="F:rRNA (uridine-N3-)-methyltransferase activity"/>
    <property type="evidence" value="ECO:0007669"/>
    <property type="project" value="TreeGrafter"/>
</dbReference>
<accession>A0A318XK29</accession>
<keyword evidence="9 12" id="KW-0949">S-adenosyl-L-methionine</keyword>
<evidence type="ECO:0000256" key="5">
    <source>
        <dbReference type="ARBA" id="ARBA00022490"/>
    </source>
</evidence>
<dbReference type="GO" id="GO:0070475">
    <property type="term" value="P:rRNA base methylation"/>
    <property type="evidence" value="ECO:0007669"/>
    <property type="project" value="TreeGrafter"/>
</dbReference>
<dbReference type="NCBIfam" id="NF008692">
    <property type="entry name" value="PRK11713.1-5"/>
    <property type="match status" value="1"/>
</dbReference>
<protein>
    <recommendedName>
        <fullName evidence="4 12">Ribosomal RNA small subunit methyltransferase E</fullName>
        <ecNumber evidence="3 12">2.1.1.193</ecNumber>
    </recommendedName>
</protein>
<comment type="catalytic activity">
    <reaction evidence="11 12">
        <text>uridine(1498) in 16S rRNA + S-adenosyl-L-methionine = N(3)-methyluridine(1498) in 16S rRNA + S-adenosyl-L-homocysteine + H(+)</text>
        <dbReference type="Rhea" id="RHEA:42920"/>
        <dbReference type="Rhea" id="RHEA-COMP:10283"/>
        <dbReference type="Rhea" id="RHEA-COMP:10284"/>
        <dbReference type="ChEBI" id="CHEBI:15378"/>
        <dbReference type="ChEBI" id="CHEBI:57856"/>
        <dbReference type="ChEBI" id="CHEBI:59789"/>
        <dbReference type="ChEBI" id="CHEBI:65315"/>
        <dbReference type="ChEBI" id="CHEBI:74502"/>
        <dbReference type="EC" id="2.1.1.193"/>
    </reaction>
</comment>
<dbReference type="InterPro" id="IPR029028">
    <property type="entry name" value="Alpha/beta_knot_MTases"/>
</dbReference>
<keyword evidence="8 12" id="KW-0808">Transferase</keyword>
<keyword evidence="15" id="KW-1185">Reference proteome</keyword>
<keyword evidence="6 12" id="KW-0698">rRNA processing</keyword>
<dbReference type="Gene3D" id="3.40.1280.10">
    <property type="match status" value="1"/>
</dbReference>
<evidence type="ECO:0000256" key="3">
    <source>
        <dbReference type="ARBA" id="ARBA00012328"/>
    </source>
</evidence>
<comment type="function">
    <text evidence="10 12">Specifically methylates the N3 position of the uracil ring of uridine 1498 (m3U1498) in 16S rRNA. Acts on the fully assembled 30S ribosomal subunit.</text>
</comment>
<dbReference type="SUPFAM" id="SSF88697">
    <property type="entry name" value="PUA domain-like"/>
    <property type="match status" value="1"/>
</dbReference>
<evidence type="ECO:0000256" key="6">
    <source>
        <dbReference type="ARBA" id="ARBA00022552"/>
    </source>
</evidence>
<dbReference type="Proteomes" id="UP000248132">
    <property type="component" value="Unassembled WGS sequence"/>
</dbReference>
<comment type="similarity">
    <text evidence="2 12">Belongs to the RNA methyltransferase RsmE family.</text>
</comment>
<dbReference type="EC" id="2.1.1.193" evidence="3 12"/>
<feature type="domain" description="Ribosomal RNA small subunit methyltransferase E methyltransferase" evidence="13">
    <location>
        <begin position="79"/>
        <end position="246"/>
    </location>
</feature>
<evidence type="ECO:0000256" key="8">
    <source>
        <dbReference type="ARBA" id="ARBA00022679"/>
    </source>
</evidence>
<dbReference type="SUPFAM" id="SSF75217">
    <property type="entry name" value="alpha/beta knot"/>
    <property type="match status" value="1"/>
</dbReference>
<dbReference type="AlphaFoldDB" id="A0A318XK29"/>
<dbReference type="PANTHER" id="PTHR30027">
    <property type="entry name" value="RIBOSOMAL RNA SMALL SUBUNIT METHYLTRANSFERASE E"/>
    <property type="match status" value="1"/>
</dbReference>
<dbReference type="InterPro" id="IPR046886">
    <property type="entry name" value="RsmE_MTase_dom"/>
</dbReference>
<organism evidence="14 15">
    <name type="scientific">Ruminiclostridium sufflavum DSM 19573</name>
    <dbReference type="NCBI Taxonomy" id="1121337"/>
    <lineage>
        <taxon>Bacteria</taxon>
        <taxon>Bacillati</taxon>
        <taxon>Bacillota</taxon>
        <taxon>Clostridia</taxon>
        <taxon>Eubacteriales</taxon>
        <taxon>Oscillospiraceae</taxon>
        <taxon>Ruminiclostridium</taxon>
    </lineage>
</organism>
<keyword evidence="7 12" id="KW-0489">Methyltransferase</keyword>
<dbReference type="InterPro" id="IPR006700">
    <property type="entry name" value="RsmE"/>
</dbReference>
<evidence type="ECO:0000313" key="15">
    <source>
        <dbReference type="Proteomes" id="UP000248132"/>
    </source>
</evidence>
<reference evidence="14 15" key="1">
    <citation type="submission" date="2018-06" db="EMBL/GenBank/DDBJ databases">
        <title>Genomic Encyclopedia of Type Strains, Phase I: the one thousand microbial genomes (KMG-I) project.</title>
        <authorList>
            <person name="Kyrpides N."/>
        </authorList>
    </citation>
    <scope>NUCLEOTIDE SEQUENCE [LARGE SCALE GENOMIC DNA]</scope>
    <source>
        <strain evidence="14 15">DSM 19573</strain>
    </source>
</reference>
<dbReference type="Gene3D" id="2.40.240.20">
    <property type="entry name" value="Hypothetical PUA domain-like, domain 1"/>
    <property type="match status" value="1"/>
</dbReference>
<sequence>MGGNGVQMSRYFVSSTQILGNRITIIGEDYQHLKKVLRCEKGDVITVCCDGFDYESEIYEVANDCILADIINKETNLTESELKVTLYQGLPKADKMDLIIQKCVELGVNAIVPVITERCISKINTDKDAKNKVSRWQKIALEAAKQSDRGIVPKIFMPVRFSEAVELASKSNLSVIPYEKESSTGFKAIVSKCFAVETASIFIGPEGGYTEQEIQLAESKGIKKLTLGPRILRTETAGIVALSLMMYELGDVSNGRNKVCSC</sequence>
<evidence type="ECO:0000256" key="1">
    <source>
        <dbReference type="ARBA" id="ARBA00004496"/>
    </source>
</evidence>
<evidence type="ECO:0000313" key="14">
    <source>
        <dbReference type="EMBL" id="PYG87635.1"/>
    </source>
</evidence>
<evidence type="ECO:0000256" key="2">
    <source>
        <dbReference type="ARBA" id="ARBA00005528"/>
    </source>
</evidence>
<evidence type="ECO:0000256" key="10">
    <source>
        <dbReference type="ARBA" id="ARBA00025699"/>
    </source>
</evidence>
<dbReference type="PIRSF" id="PIRSF015601">
    <property type="entry name" value="MTase_slr0722"/>
    <property type="match status" value="1"/>
</dbReference>
<proteinExistence type="inferred from homology"/>
<dbReference type="PANTHER" id="PTHR30027:SF3">
    <property type="entry name" value="16S RRNA (URACIL(1498)-N(3))-METHYLTRANSFERASE"/>
    <property type="match status" value="1"/>
</dbReference>
<evidence type="ECO:0000256" key="12">
    <source>
        <dbReference type="PIRNR" id="PIRNR015601"/>
    </source>
</evidence>
<keyword evidence="5 12" id="KW-0963">Cytoplasm</keyword>
<gene>
    <name evidence="14" type="ORF">LY28_02007</name>
</gene>
<dbReference type="CDD" id="cd18084">
    <property type="entry name" value="RsmE-like"/>
    <property type="match status" value="1"/>
</dbReference>
<dbReference type="EMBL" id="QKMR01000010">
    <property type="protein sequence ID" value="PYG87635.1"/>
    <property type="molecule type" value="Genomic_DNA"/>
</dbReference>
<dbReference type="InterPro" id="IPR015947">
    <property type="entry name" value="PUA-like_sf"/>
</dbReference>
<name>A0A318XK29_9FIRM</name>